<reference evidence="1 2" key="1">
    <citation type="submission" date="2024-05" db="EMBL/GenBank/DDBJ databases">
        <authorList>
            <person name="Jiang F."/>
        </authorList>
    </citation>
    <scope>NUCLEOTIDE SEQUENCE [LARGE SCALE GENOMIC DNA]</scope>
    <source>
        <strain evidence="1 2">LZ166</strain>
    </source>
</reference>
<evidence type="ECO:0000313" key="2">
    <source>
        <dbReference type="Proteomes" id="UP001556692"/>
    </source>
</evidence>
<dbReference type="Proteomes" id="UP001556692">
    <property type="component" value="Unassembled WGS sequence"/>
</dbReference>
<dbReference type="RefSeq" id="WP_367955812.1">
    <property type="nucleotide sequence ID" value="NZ_JBDPGJ010000004.1"/>
</dbReference>
<dbReference type="EMBL" id="JBDPGJ010000004">
    <property type="protein sequence ID" value="MEX0407957.1"/>
    <property type="molecule type" value="Genomic_DNA"/>
</dbReference>
<evidence type="ECO:0000313" key="1">
    <source>
        <dbReference type="EMBL" id="MEX0407957.1"/>
    </source>
</evidence>
<evidence type="ECO:0008006" key="3">
    <source>
        <dbReference type="Google" id="ProtNLM"/>
    </source>
</evidence>
<name>A0ABV3SMF7_9HYPH</name>
<accession>A0ABV3SMF7</accession>
<sequence length="219" mass="23921">MTDYPLPPITDEMWPAVAHHEAGHAVAKIVGGRVLFGEGHFTSVGIRPGAGGLHTDRGGNSLDLLGFVAGPAFFNLHGLTAPIKFPDDRFRLHLRTCAVWEIIDSLAGPFAEAAFLGDRDPWVMSASAFDLRGWDSSDYNIAESAYASLRHLTPRRPRWGTLYYRTAGLVLNNWTAIEALAVRLLNKHELEFDEVLEIVAPHLSPTSAATLPARLSQSA</sequence>
<protein>
    <recommendedName>
        <fullName evidence="3">Peptidase M41 domain-containing protein</fullName>
    </recommendedName>
</protein>
<organism evidence="1 2">
    <name type="scientific">Aquibium pacificus</name>
    <dbReference type="NCBI Taxonomy" id="3153579"/>
    <lineage>
        <taxon>Bacteria</taxon>
        <taxon>Pseudomonadati</taxon>
        <taxon>Pseudomonadota</taxon>
        <taxon>Alphaproteobacteria</taxon>
        <taxon>Hyphomicrobiales</taxon>
        <taxon>Phyllobacteriaceae</taxon>
        <taxon>Aquibium</taxon>
    </lineage>
</organism>
<dbReference type="Gene3D" id="1.20.58.760">
    <property type="entry name" value="Peptidase M41"/>
    <property type="match status" value="1"/>
</dbReference>
<dbReference type="InterPro" id="IPR037219">
    <property type="entry name" value="Peptidase_M41-like"/>
</dbReference>
<gene>
    <name evidence="1" type="ORF">ABGN05_20060</name>
</gene>
<proteinExistence type="predicted"/>
<dbReference type="SUPFAM" id="SSF140990">
    <property type="entry name" value="FtsH protease domain-like"/>
    <property type="match status" value="1"/>
</dbReference>
<comment type="caution">
    <text evidence="1">The sequence shown here is derived from an EMBL/GenBank/DDBJ whole genome shotgun (WGS) entry which is preliminary data.</text>
</comment>
<keyword evidence="2" id="KW-1185">Reference proteome</keyword>